<evidence type="ECO:0000313" key="3">
    <source>
        <dbReference type="Proteomes" id="UP000567067"/>
    </source>
</evidence>
<dbReference type="SUPFAM" id="SSF46955">
    <property type="entry name" value="Putative DNA-binding domain"/>
    <property type="match status" value="1"/>
</dbReference>
<dbReference type="InterPro" id="IPR010093">
    <property type="entry name" value="SinI_DNA-bd"/>
</dbReference>
<organism evidence="2 3">
    <name type="scientific">Fontibacillus solani</name>
    <dbReference type="NCBI Taxonomy" id="1572857"/>
    <lineage>
        <taxon>Bacteria</taxon>
        <taxon>Bacillati</taxon>
        <taxon>Bacillota</taxon>
        <taxon>Bacilli</taxon>
        <taxon>Bacillales</taxon>
        <taxon>Paenibacillaceae</taxon>
        <taxon>Fontibacillus</taxon>
    </lineage>
</organism>
<proteinExistence type="predicted"/>
<dbReference type="NCBIfam" id="TIGR01764">
    <property type="entry name" value="excise"/>
    <property type="match status" value="1"/>
</dbReference>
<name>A0A7W3SVM9_9BACL</name>
<gene>
    <name evidence="2" type="ORF">FHR92_003464</name>
</gene>
<dbReference type="InterPro" id="IPR009061">
    <property type="entry name" value="DNA-bd_dom_put_sf"/>
</dbReference>
<protein>
    <submittedName>
        <fullName evidence="2">Excisionase family DNA binding protein</fullName>
    </submittedName>
</protein>
<accession>A0A7W3SVM9</accession>
<dbReference type="InterPro" id="IPR036388">
    <property type="entry name" value="WH-like_DNA-bd_sf"/>
</dbReference>
<reference evidence="2 3" key="1">
    <citation type="submission" date="2020-08" db="EMBL/GenBank/DDBJ databases">
        <title>Genomic Encyclopedia of Type Strains, Phase III (KMG-III): the genomes of soil and plant-associated and newly described type strains.</title>
        <authorList>
            <person name="Whitman W."/>
        </authorList>
    </citation>
    <scope>NUCLEOTIDE SEQUENCE [LARGE SCALE GENOMIC DNA]</scope>
    <source>
        <strain evidence="2 3">CECT 8693</strain>
    </source>
</reference>
<dbReference type="Gene3D" id="1.10.10.10">
    <property type="entry name" value="Winged helix-like DNA-binding domain superfamily/Winged helix DNA-binding domain"/>
    <property type="match status" value="1"/>
</dbReference>
<comment type="caution">
    <text evidence="2">The sequence shown here is derived from an EMBL/GenBank/DDBJ whole genome shotgun (WGS) entry which is preliminary data.</text>
</comment>
<keyword evidence="3" id="KW-1185">Reference proteome</keyword>
<dbReference type="InterPro" id="IPR041657">
    <property type="entry name" value="HTH_17"/>
</dbReference>
<dbReference type="GO" id="GO:0003677">
    <property type="term" value="F:DNA binding"/>
    <property type="evidence" value="ECO:0007669"/>
    <property type="project" value="InterPro"/>
</dbReference>
<evidence type="ECO:0000313" key="2">
    <source>
        <dbReference type="EMBL" id="MBA9086984.1"/>
    </source>
</evidence>
<dbReference type="AlphaFoldDB" id="A0A7W3SVM9"/>
<dbReference type="Proteomes" id="UP000567067">
    <property type="component" value="Unassembled WGS sequence"/>
</dbReference>
<dbReference type="EMBL" id="JACJIP010000025">
    <property type="protein sequence ID" value="MBA9086984.1"/>
    <property type="molecule type" value="Genomic_DNA"/>
</dbReference>
<sequence length="65" mass="7646">MEQTLIELPELMSVEQIAKYLGVSKNTAYTWCNSGEIPSFKVANTRRIRKSNFMIWLEKQEHNNK</sequence>
<dbReference type="RefSeq" id="WP_182537578.1">
    <property type="nucleotide sequence ID" value="NZ_JACJIP010000025.1"/>
</dbReference>
<dbReference type="Pfam" id="PF12728">
    <property type="entry name" value="HTH_17"/>
    <property type="match status" value="1"/>
</dbReference>
<feature type="domain" description="Helix-turn-helix" evidence="1">
    <location>
        <begin position="11"/>
        <end position="60"/>
    </location>
</feature>
<evidence type="ECO:0000259" key="1">
    <source>
        <dbReference type="Pfam" id="PF12728"/>
    </source>
</evidence>